<dbReference type="EMBL" id="CAJNOQ010003518">
    <property type="protein sequence ID" value="CAF1016400.1"/>
    <property type="molecule type" value="Genomic_DNA"/>
</dbReference>
<proteinExistence type="predicted"/>
<protein>
    <submittedName>
        <fullName evidence="1">Uncharacterized protein</fullName>
    </submittedName>
</protein>
<dbReference type="Proteomes" id="UP000663829">
    <property type="component" value="Unassembled WGS sequence"/>
</dbReference>
<evidence type="ECO:0000313" key="1">
    <source>
        <dbReference type="EMBL" id="CAF1016400.1"/>
    </source>
</evidence>
<keyword evidence="3" id="KW-1185">Reference proteome</keyword>
<evidence type="ECO:0000313" key="2">
    <source>
        <dbReference type="EMBL" id="CAF3787949.1"/>
    </source>
</evidence>
<gene>
    <name evidence="1" type="ORF">GPM918_LOCUS14542</name>
    <name evidence="2" type="ORF">SRO942_LOCUS14542</name>
</gene>
<accession>A0A814I073</accession>
<evidence type="ECO:0000313" key="3">
    <source>
        <dbReference type="Proteomes" id="UP000663829"/>
    </source>
</evidence>
<sequence length="87" mass="9868">MTYFDVNNKQIGIEEVCQKPVMLPTFILNGWNLENTCFLFRYTTDKRSAVIPGLTSANVQRSITQMNVASGRVGRRLILIRNVCSTI</sequence>
<dbReference type="EMBL" id="CAJOBC010003518">
    <property type="protein sequence ID" value="CAF3787949.1"/>
    <property type="molecule type" value="Genomic_DNA"/>
</dbReference>
<reference evidence="1" key="1">
    <citation type="submission" date="2021-02" db="EMBL/GenBank/DDBJ databases">
        <authorList>
            <person name="Nowell W R."/>
        </authorList>
    </citation>
    <scope>NUCLEOTIDE SEQUENCE</scope>
</reference>
<name>A0A814I073_9BILA</name>
<dbReference type="AlphaFoldDB" id="A0A814I073"/>
<comment type="caution">
    <text evidence="1">The sequence shown here is derived from an EMBL/GenBank/DDBJ whole genome shotgun (WGS) entry which is preliminary data.</text>
</comment>
<dbReference type="Proteomes" id="UP000681722">
    <property type="component" value="Unassembled WGS sequence"/>
</dbReference>
<organism evidence="1 3">
    <name type="scientific">Didymodactylos carnosus</name>
    <dbReference type="NCBI Taxonomy" id="1234261"/>
    <lineage>
        <taxon>Eukaryota</taxon>
        <taxon>Metazoa</taxon>
        <taxon>Spiralia</taxon>
        <taxon>Gnathifera</taxon>
        <taxon>Rotifera</taxon>
        <taxon>Eurotatoria</taxon>
        <taxon>Bdelloidea</taxon>
        <taxon>Philodinida</taxon>
        <taxon>Philodinidae</taxon>
        <taxon>Didymodactylos</taxon>
    </lineage>
</organism>